<dbReference type="KEGG" id="ela:UCREL1_9842"/>
<organism evidence="3 4">
    <name type="scientific">Eutypa lata (strain UCR-EL1)</name>
    <name type="common">Grapevine dieback disease fungus</name>
    <name type="synonym">Eutypa armeniacae</name>
    <dbReference type="NCBI Taxonomy" id="1287681"/>
    <lineage>
        <taxon>Eukaryota</taxon>
        <taxon>Fungi</taxon>
        <taxon>Dikarya</taxon>
        <taxon>Ascomycota</taxon>
        <taxon>Pezizomycotina</taxon>
        <taxon>Sordariomycetes</taxon>
        <taxon>Xylariomycetidae</taxon>
        <taxon>Xylariales</taxon>
        <taxon>Diatrypaceae</taxon>
        <taxon>Eutypa</taxon>
    </lineage>
</organism>
<evidence type="ECO:0000313" key="4">
    <source>
        <dbReference type="Proteomes" id="UP000012174"/>
    </source>
</evidence>
<dbReference type="eggNOG" id="ENOG502S7RC">
    <property type="taxonomic scope" value="Eukaryota"/>
</dbReference>
<keyword evidence="4" id="KW-1185">Reference proteome</keyword>
<evidence type="ECO:0000313" key="3">
    <source>
        <dbReference type="EMBL" id="EMR63220.1"/>
    </source>
</evidence>
<name>M7T9A6_EUTLA</name>
<accession>M7T9A6</accession>
<feature type="compositionally biased region" description="Basic residues" evidence="1">
    <location>
        <begin position="290"/>
        <end position="310"/>
    </location>
</feature>
<proteinExistence type="predicted"/>
<evidence type="ECO:0000256" key="2">
    <source>
        <dbReference type="SAM" id="Phobius"/>
    </source>
</evidence>
<keyword evidence="2" id="KW-0812">Transmembrane</keyword>
<dbReference type="EMBL" id="KB707256">
    <property type="protein sequence ID" value="EMR63220.1"/>
    <property type="molecule type" value="Genomic_DNA"/>
</dbReference>
<protein>
    <submittedName>
        <fullName evidence="3">Uncharacterized protein</fullName>
    </submittedName>
</protein>
<dbReference type="Proteomes" id="UP000012174">
    <property type="component" value="Unassembled WGS sequence"/>
</dbReference>
<dbReference type="AlphaFoldDB" id="M7T9A6"/>
<dbReference type="OrthoDB" id="5402307at2759"/>
<feature type="compositionally biased region" description="Basic and acidic residues" evidence="1">
    <location>
        <begin position="279"/>
        <end position="289"/>
    </location>
</feature>
<dbReference type="HOGENOM" id="CLU_022040_0_0_1"/>
<dbReference type="STRING" id="1287681.M7T9A6"/>
<feature type="compositionally biased region" description="Basic and acidic residues" evidence="1">
    <location>
        <begin position="366"/>
        <end position="390"/>
    </location>
</feature>
<keyword evidence="2" id="KW-1133">Transmembrane helix</keyword>
<dbReference type="OMA" id="MYEDEVL"/>
<feature type="region of interest" description="Disordered" evidence="1">
    <location>
        <begin position="277"/>
        <end position="414"/>
    </location>
</feature>
<feature type="transmembrane region" description="Helical" evidence="2">
    <location>
        <begin position="150"/>
        <end position="171"/>
    </location>
</feature>
<reference evidence="4" key="1">
    <citation type="journal article" date="2013" name="Genome Announc.">
        <title>Draft genome sequence of the grapevine dieback fungus Eutypa lata UCR-EL1.</title>
        <authorList>
            <person name="Blanco-Ulate B."/>
            <person name="Rolshausen P.E."/>
            <person name="Cantu D."/>
        </authorList>
    </citation>
    <scope>NUCLEOTIDE SEQUENCE [LARGE SCALE GENOMIC DNA]</scope>
    <source>
        <strain evidence="4">UCR-EL1</strain>
    </source>
</reference>
<gene>
    <name evidence="3" type="ORF">UCREL1_9842</name>
</gene>
<feature type="compositionally biased region" description="Basic and acidic residues" evidence="1">
    <location>
        <begin position="341"/>
        <end position="356"/>
    </location>
</feature>
<evidence type="ECO:0000256" key="1">
    <source>
        <dbReference type="SAM" id="MobiDB-lite"/>
    </source>
</evidence>
<sequence length="414" mass="46102">MHQQVPMPIMYEDEVLEPYQDPAQAIPRARSDPSMHKKHKSIDMDLAYGNIPPDLEFRTDLDPVGKAIEKERTARELAAKVEGLLTEAQCAHHTATHIINHLQGNPDAAAAVALTLAELSAVVGKLSPSFLSILKGGSPAVFALLASPQFLIAAGLTVGVTVVMFGGWKIVKRIKEEQKAIAAARMAIPAEPQQFQQEQFEAYSEQGQPLYYPEDVIYEDEYDDNNVYHSEAFDEALVLEDELSSIETWRRGIVPLAADETADLELISPTADLAMRSQFGDDARTERSGRTHRSSKTGKSHRTRKSSHRSRSVDSSQDQRSQKDGASEAGSQRTHRSHRSSRTEKTERTERTDRTSSKSSSRHTVRAIEDGSKDRENTIDVVLRPKKDSLLKSMFKKRKDGEEKTKVRSTLKAA</sequence>
<keyword evidence="2" id="KW-0472">Membrane</keyword>